<dbReference type="InterPro" id="IPR043148">
    <property type="entry name" value="TagF_C"/>
</dbReference>
<dbReference type="CDD" id="cd00761">
    <property type="entry name" value="Glyco_tranf_GTA_type"/>
    <property type="match status" value="1"/>
</dbReference>
<sequence length="760" mass="90981">MNKSIEISVVVNTYNFENYIKKCMNSILSQTFDLNKVEILVIDDCSDDETLKILDWYSKKHKNIKVIKSESHIGNQAIVKNLGIDKAVGKYITFLDGDDYFAKTALADLYAQIEEDKINLVLGGLVRVTKKKNIIPWDYKQPFMELEMLKTSVTENPKILSVLLHKFVGLVNTSFLRESEIKFNEELPIYCSEAFVKQVLIKAKTFSYMPNLVYNYRVRNQDKDVSLSHVHSYEISHEVGKLDAILYEYCQKLNVIKSVYGAINYILVRNAIFRLDYDFNKLPEELKEEVLINYLNLMKRANLYNIRRFNKLNTLIIKLINEENYEQAISLLSVKLSKEYYEERLENLKGRDVKLENVKKSKSWIITSPIRMVKKMYTNIKEQISNQLLLICYFMTKSYYEKKNIWLIGERNDQAEDNGYHLFKYCRTYRPDLNLYYIIDKDAKQLENVKSHGNIIYHSSFKHKLMMLHAKVYISAYHFLTFSFPRPGREFQKKFAKYINAKEVFLQHGVYIHDVSKWTFKEKNPYDLFITSSEYERQYVIKELGYEKQTVKNVGLSRFDNLYKNDVKREILIMPTWRDFLRHQSRKQFVYSEYYRRYNDLINDSRFIEMLERYDLKVNFYIHSEMQRFIDLFNFENERIVIHTKQQSSVQNLLKENSLLITDYSSVSADFLYMDKAVILYQFDPEKFHYRPSEYIRYRDMGKVVNEKEFVLDELEKFIQNDFKLNAKQRKKAKEIFNVRDRNNCYRTIKSIEEMEIRAN</sequence>
<dbReference type="GO" id="GO:0016020">
    <property type="term" value="C:membrane"/>
    <property type="evidence" value="ECO:0007669"/>
    <property type="project" value="InterPro"/>
</dbReference>
<dbReference type="Pfam" id="PF00535">
    <property type="entry name" value="Glycos_transf_2"/>
    <property type="match status" value="1"/>
</dbReference>
<dbReference type="SUPFAM" id="SSF53448">
    <property type="entry name" value="Nucleotide-diphospho-sugar transferases"/>
    <property type="match status" value="1"/>
</dbReference>
<evidence type="ECO:0000256" key="1">
    <source>
        <dbReference type="ARBA" id="ARBA00006739"/>
    </source>
</evidence>
<reference evidence="3 4" key="1">
    <citation type="submission" date="2016-05" db="EMBL/GenBank/DDBJ databases">
        <title>Bacillus thuringiensis and Bacillus weihenstephanensis as novel biocontrol agents of wilt causing Verticillium species.</title>
        <authorList>
            <person name="Hollensteiner J."/>
            <person name="Wemheuer F."/>
            <person name="Harting R."/>
            <person name="Kolarzyk A."/>
            <person name="Diaz-Valerio S."/>
            <person name="Poehlein A."/>
            <person name="Brzuszkiewicz E."/>
            <person name="Nesemann K."/>
            <person name="Braus-Stromeyer S."/>
            <person name="Braus G."/>
            <person name="Daniel R."/>
            <person name="Liesegang H."/>
        </authorList>
    </citation>
    <scope>NUCLEOTIDE SEQUENCE [LARGE SCALE GENOMIC DNA]</scope>
    <source>
        <strain evidence="3 4">GOE11</strain>
    </source>
</reference>
<protein>
    <recommendedName>
        <fullName evidence="2">Glycosyltransferase 2-like domain-containing protein</fullName>
    </recommendedName>
</protein>
<evidence type="ECO:0000313" key="4">
    <source>
        <dbReference type="Proteomes" id="UP000175835"/>
    </source>
</evidence>
<comment type="similarity">
    <text evidence="1">Belongs to the glycosyltransferase 2 family.</text>
</comment>
<dbReference type="InterPro" id="IPR001173">
    <property type="entry name" value="Glyco_trans_2-like"/>
</dbReference>
<dbReference type="SUPFAM" id="SSF53756">
    <property type="entry name" value="UDP-Glycosyltransferase/glycogen phosphorylase"/>
    <property type="match status" value="1"/>
</dbReference>
<dbReference type="InterPro" id="IPR029044">
    <property type="entry name" value="Nucleotide-diphossugar_trans"/>
</dbReference>
<dbReference type="GO" id="GO:0016758">
    <property type="term" value="F:hexosyltransferase activity"/>
    <property type="evidence" value="ECO:0007669"/>
    <property type="project" value="UniProtKB-ARBA"/>
</dbReference>
<organism evidence="3 4">
    <name type="scientific">Bacillus mycoides</name>
    <dbReference type="NCBI Taxonomy" id="1405"/>
    <lineage>
        <taxon>Bacteria</taxon>
        <taxon>Bacillati</taxon>
        <taxon>Bacillota</taxon>
        <taxon>Bacilli</taxon>
        <taxon>Bacillales</taxon>
        <taxon>Bacillaceae</taxon>
        <taxon>Bacillus</taxon>
        <taxon>Bacillus cereus group</taxon>
    </lineage>
</organism>
<proteinExistence type="inferred from homology"/>
<dbReference type="PANTHER" id="PTHR22916:SF3">
    <property type="entry name" value="UDP-GLCNAC:BETAGAL BETA-1,3-N-ACETYLGLUCOSAMINYLTRANSFERASE-LIKE PROTEIN 1"/>
    <property type="match status" value="1"/>
</dbReference>
<dbReference type="RefSeq" id="WP_070147020.1">
    <property type="nucleotide sequence ID" value="NZ_LXLX01000050.1"/>
</dbReference>
<dbReference type="AlphaFoldDB" id="A0A1E8BGC7"/>
<dbReference type="Pfam" id="PF04464">
    <property type="entry name" value="Glyphos_transf"/>
    <property type="match status" value="1"/>
</dbReference>
<dbReference type="Gene3D" id="3.90.550.10">
    <property type="entry name" value="Spore Coat Polysaccharide Biosynthesis Protein SpsA, Chain A"/>
    <property type="match status" value="1"/>
</dbReference>
<evidence type="ECO:0000259" key="2">
    <source>
        <dbReference type="Pfam" id="PF00535"/>
    </source>
</evidence>
<dbReference type="PATRIC" id="fig|86662.28.peg.5501"/>
<comment type="caution">
    <text evidence="3">The sequence shown here is derived from an EMBL/GenBank/DDBJ whole genome shotgun (WGS) entry which is preliminary data.</text>
</comment>
<dbReference type="Gene3D" id="3.40.50.12580">
    <property type="match status" value="1"/>
</dbReference>
<dbReference type="PANTHER" id="PTHR22916">
    <property type="entry name" value="GLYCOSYLTRANSFERASE"/>
    <property type="match status" value="1"/>
</dbReference>
<dbReference type="GO" id="GO:0047355">
    <property type="term" value="F:CDP-glycerol glycerophosphotransferase activity"/>
    <property type="evidence" value="ECO:0007669"/>
    <property type="project" value="InterPro"/>
</dbReference>
<dbReference type="InterPro" id="IPR007554">
    <property type="entry name" value="Glycerophosphate_synth"/>
</dbReference>
<dbReference type="Proteomes" id="UP000175835">
    <property type="component" value="Unassembled WGS sequence"/>
</dbReference>
<gene>
    <name evidence="3" type="ORF">BWGOE11_53570</name>
</gene>
<name>A0A1E8BGC7_BACMY</name>
<dbReference type="EMBL" id="LXLX01000050">
    <property type="protein sequence ID" value="OFD88257.1"/>
    <property type="molecule type" value="Genomic_DNA"/>
</dbReference>
<evidence type="ECO:0000313" key="3">
    <source>
        <dbReference type="EMBL" id="OFD88257.1"/>
    </source>
</evidence>
<feature type="domain" description="Glycosyltransferase 2-like" evidence="2">
    <location>
        <begin position="8"/>
        <end position="141"/>
    </location>
</feature>
<accession>A0A1E8BGC7</accession>